<dbReference type="Gene3D" id="3.40.30.10">
    <property type="entry name" value="Glutaredoxin"/>
    <property type="match status" value="1"/>
</dbReference>
<organism evidence="1 2">
    <name type="scientific">Coniophora puteana (strain RWD-64-598)</name>
    <name type="common">Brown rot fungus</name>
    <dbReference type="NCBI Taxonomy" id="741705"/>
    <lineage>
        <taxon>Eukaryota</taxon>
        <taxon>Fungi</taxon>
        <taxon>Dikarya</taxon>
        <taxon>Basidiomycota</taxon>
        <taxon>Agaricomycotina</taxon>
        <taxon>Agaricomycetes</taxon>
        <taxon>Agaricomycetidae</taxon>
        <taxon>Boletales</taxon>
        <taxon>Coniophorineae</taxon>
        <taxon>Coniophoraceae</taxon>
        <taxon>Coniophora</taxon>
    </lineage>
</organism>
<accession>A0A5M3N7M3</accession>
<dbReference type="OMA" id="MQNTVDH"/>
<dbReference type="EMBL" id="JH711573">
    <property type="protein sequence ID" value="EIW87450.1"/>
    <property type="molecule type" value="Genomic_DNA"/>
</dbReference>
<gene>
    <name evidence="1" type="ORF">CONPUDRAFT_87221</name>
</gene>
<evidence type="ECO:0000313" key="1">
    <source>
        <dbReference type="EMBL" id="EIW87450.1"/>
    </source>
</evidence>
<dbReference type="Proteomes" id="UP000053558">
    <property type="component" value="Unassembled WGS sequence"/>
</dbReference>
<dbReference type="InterPro" id="IPR036249">
    <property type="entry name" value="Thioredoxin-like_sf"/>
</dbReference>
<dbReference type="AlphaFoldDB" id="A0A5M3N7M3"/>
<evidence type="ECO:0000313" key="2">
    <source>
        <dbReference type="Proteomes" id="UP000053558"/>
    </source>
</evidence>
<name>A0A5M3N7M3_CONPW</name>
<keyword evidence="2" id="KW-1185">Reference proteome</keyword>
<proteinExistence type="predicted"/>
<comment type="caution">
    <text evidence="1">The sequence shown here is derived from an EMBL/GenBank/DDBJ whole genome shotgun (WGS) entry which is preliminary data.</text>
</comment>
<dbReference type="CDD" id="cd02970">
    <property type="entry name" value="PRX_like2"/>
    <property type="match status" value="1"/>
</dbReference>
<evidence type="ECO:0008006" key="3">
    <source>
        <dbReference type="Google" id="ProtNLM"/>
    </source>
</evidence>
<dbReference type="InterPro" id="IPR032801">
    <property type="entry name" value="PXL2A/B/C"/>
</dbReference>
<dbReference type="OrthoDB" id="40334at2759"/>
<dbReference type="PANTHER" id="PTHR28630">
    <property type="match status" value="1"/>
</dbReference>
<dbReference type="GeneID" id="19211170"/>
<reference evidence="2" key="1">
    <citation type="journal article" date="2012" name="Science">
        <title>The Paleozoic origin of enzymatic lignin decomposition reconstructed from 31 fungal genomes.</title>
        <authorList>
            <person name="Floudas D."/>
            <person name="Binder M."/>
            <person name="Riley R."/>
            <person name="Barry K."/>
            <person name="Blanchette R.A."/>
            <person name="Henrissat B."/>
            <person name="Martinez A.T."/>
            <person name="Otillar R."/>
            <person name="Spatafora J.W."/>
            <person name="Yadav J.S."/>
            <person name="Aerts A."/>
            <person name="Benoit I."/>
            <person name="Boyd A."/>
            <person name="Carlson A."/>
            <person name="Copeland A."/>
            <person name="Coutinho P.M."/>
            <person name="de Vries R.P."/>
            <person name="Ferreira P."/>
            <person name="Findley K."/>
            <person name="Foster B."/>
            <person name="Gaskell J."/>
            <person name="Glotzer D."/>
            <person name="Gorecki P."/>
            <person name="Heitman J."/>
            <person name="Hesse C."/>
            <person name="Hori C."/>
            <person name="Igarashi K."/>
            <person name="Jurgens J.A."/>
            <person name="Kallen N."/>
            <person name="Kersten P."/>
            <person name="Kohler A."/>
            <person name="Kuees U."/>
            <person name="Kumar T.K.A."/>
            <person name="Kuo A."/>
            <person name="LaButti K."/>
            <person name="Larrondo L.F."/>
            <person name="Lindquist E."/>
            <person name="Ling A."/>
            <person name="Lombard V."/>
            <person name="Lucas S."/>
            <person name="Lundell T."/>
            <person name="Martin R."/>
            <person name="McLaughlin D.J."/>
            <person name="Morgenstern I."/>
            <person name="Morin E."/>
            <person name="Murat C."/>
            <person name="Nagy L.G."/>
            <person name="Nolan M."/>
            <person name="Ohm R.A."/>
            <person name="Patyshakuliyeva A."/>
            <person name="Rokas A."/>
            <person name="Ruiz-Duenas F.J."/>
            <person name="Sabat G."/>
            <person name="Salamov A."/>
            <person name="Samejima M."/>
            <person name="Schmutz J."/>
            <person name="Slot J.C."/>
            <person name="St John F."/>
            <person name="Stenlid J."/>
            <person name="Sun H."/>
            <person name="Sun S."/>
            <person name="Syed K."/>
            <person name="Tsang A."/>
            <person name="Wiebenga A."/>
            <person name="Young D."/>
            <person name="Pisabarro A."/>
            <person name="Eastwood D.C."/>
            <person name="Martin F."/>
            <person name="Cullen D."/>
            <person name="Grigoriev I.V."/>
            <person name="Hibbett D.S."/>
        </authorList>
    </citation>
    <scope>NUCLEOTIDE SEQUENCE [LARGE SCALE GENOMIC DNA]</scope>
    <source>
        <strain evidence="2">RWD-64-598 SS2</strain>
    </source>
</reference>
<dbReference type="KEGG" id="cput:CONPUDRAFT_87221"/>
<dbReference type="PANTHER" id="PTHR28630:SF3">
    <property type="entry name" value="PEROXIREDOXIN-LIKE 2C"/>
    <property type="match status" value="1"/>
</dbReference>
<sequence length="199" mass="21925">MSEKSNLPTQEALDKANSLEILDAEGKPVSFGSILSDDETTVVVFIRHFFCGDYVRDIVNVREDALKNASARIVVIGCGDWQPIAHYKAETGYQGPLYADPSRTLFRALGMDLENLATTPSGEQKKSYLKQGLFMTTVTSIWRGPLKNPSLVGKQGPPSQLGGEFVFKGRSCEFAYRMQHTMDHAEVADVMKAAGVEYP</sequence>
<dbReference type="SUPFAM" id="SSF52833">
    <property type="entry name" value="Thioredoxin-like"/>
    <property type="match status" value="1"/>
</dbReference>
<dbReference type="RefSeq" id="XP_007763780.1">
    <property type="nucleotide sequence ID" value="XM_007765590.1"/>
</dbReference>
<dbReference type="Pfam" id="PF13911">
    <property type="entry name" value="AhpC-TSA_2"/>
    <property type="match status" value="1"/>
</dbReference>
<protein>
    <recommendedName>
        <fullName evidence="3">AhpC-TSA-domain-containing protein</fullName>
    </recommendedName>
</protein>